<dbReference type="OrthoDB" id="9449914at2759"/>
<feature type="compositionally biased region" description="Polar residues" evidence="23">
    <location>
        <begin position="900"/>
        <end position="938"/>
    </location>
</feature>
<dbReference type="Proteomes" id="UP000233556">
    <property type="component" value="Unassembled WGS sequence"/>
</dbReference>
<evidence type="ECO:0000256" key="4">
    <source>
        <dbReference type="ARBA" id="ARBA00004527"/>
    </source>
</evidence>
<feature type="compositionally biased region" description="Polar residues" evidence="23">
    <location>
        <begin position="604"/>
        <end position="616"/>
    </location>
</feature>
<keyword evidence="7" id="KW-1003">Cell membrane</keyword>
<keyword evidence="17" id="KW-0636">Prenylation</keyword>
<feature type="compositionally biased region" description="Polar residues" evidence="23">
    <location>
        <begin position="715"/>
        <end position="727"/>
    </location>
</feature>
<feature type="region of interest" description="Disordered" evidence="23">
    <location>
        <begin position="604"/>
        <end position="653"/>
    </location>
</feature>
<evidence type="ECO:0000256" key="16">
    <source>
        <dbReference type="ARBA" id="ARBA00023288"/>
    </source>
</evidence>
<dbReference type="PANTHER" id="PTHR10498">
    <property type="entry name" value="PARALEMMIN-RELATED"/>
    <property type="match status" value="1"/>
</dbReference>
<dbReference type="GO" id="GO:0031527">
    <property type="term" value="C:filopodium membrane"/>
    <property type="evidence" value="ECO:0007669"/>
    <property type="project" value="UniProtKB-SubCell"/>
</dbReference>
<feature type="compositionally biased region" description="Basic and acidic residues" evidence="23">
    <location>
        <begin position="814"/>
        <end position="828"/>
    </location>
</feature>
<evidence type="ECO:0000256" key="10">
    <source>
        <dbReference type="ARBA" id="ARBA00022960"/>
    </source>
</evidence>
<dbReference type="GO" id="GO:0016323">
    <property type="term" value="C:basolateral plasma membrane"/>
    <property type="evidence" value="ECO:0007669"/>
    <property type="project" value="UniProtKB-SubCell"/>
</dbReference>
<protein>
    <recommendedName>
        <fullName evidence="21">Paralemmin-1</fullName>
    </recommendedName>
    <alternativeName>
        <fullName evidence="22">Paralemmin</fullName>
    </alternativeName>
</protein>
<feature type="region of interest" description="Disordered" evidence="23">
    <location>
        <begin position="1039"/>
        <end position="1080"/>
    </location>
</feature>
<organism evidence="25 26">
    <name type="scientific">Limosa lapponica baueri</name>
    <dbReference type="NCBI Taxonomy" id="1758121"/>
    <lineage>
        <taxon>Eukaryota</taxon>
        <taxon>Metazoa</taxon>
        <taxon>Chordata</taxon>
        <taxon>Craniata</taxon>
        <taxon>Vertebrata</taxon>
        <taxon>Euteleostomi</taxon>
        <taxon>Archelosauria</taxon>
        <taxon>Archosauria</taxon>
        <taxon>Dinosauria</taxon>
        <taxon>Saurischia</taxon>
        <taxon>Theropoda</taxon>
        <taxon>Coelurosauria</taxon>
        <taxon>Aves</taxon>
        <taxon>Neognathae</taxon>
        <taxon>Neoaves</taxon>
        <taxon>Charadriiformes</taxon>
        <taxon>Scolopacidae</taxon>
        <taxon>Limosa</taxon>
    </lineage>
</organism>
<feature type="compositionally biased region" description="Basic and acidic residues" evidence="23">
    <location>
        <begin position="988"/>
        <end position="999"/>
    </location>
</feature>
<feature type="region of interest" description="Disordered" evidence="23">
    <location>
        <begin position="482"/>
        <end position="515"/>
    </location>
</feature>
<dbReference type="Pfam" id="PF03285">
    <property type="entry name" value="Paralemmin"/>
    <property type="match status" value="1"/>
</dbReference>
<evidence type="ECO:0000256" key="12">
    <source>
        <dbReference type="ARBA" id="ARBA00023054"/>
    </source>
</evidence>
<evidence type="ECO:0000256" key="1">
    <source>
        <dbReference type="ARBA" id="ARBA00004279"/>
    </source>
</evidence>
<evidence type="ECO:0000256" key="22">
    <source>
        <dbReference type="ARBA" id="ARBA00041963"/>
    </source>
</evidence>
<comment type="similarity">
    <text evidence="6">Belongs to the paralemmin family.</text>
</comment>
<evidence type="ECO:0000256" key="14">
    <source>
        <dbReference type="ARBA" id="ARBA00023139"/>
    </source>
</evidence>
<feature type="compositionally biased region" description="Polar residues" evidence="23">
    <location>
        <begin position="99"/>
        <end position="109"/>
    </location>
</feature>
<keyword evidence="13" id="KW-0472">Membrane</keyword>
<feature type="compositionally biased region" description="Basic and acidic residues" evidence="23">
    <location>
        <begin position="506"/>
        <end position="515"/>
    </location>
</feature>
<keyword evidence="12" id="KW-0175">Coiled coil</keyword>
<reference evidence="26" key="1">
    <citation type="submission" date="2017-11" db="EMBL/GenBank/DDBJ databases">
        <authorList>
            <person name="Lima N.C."/>
            <person name="Parody-Merino A.M."/>
            <person name="Battley P.F."/>
            <person name="Fidler A.E."/>
            <person name="Prosdocimi F."/>
        </authorList>
    </citation>
    <scope>NUCLEOTIDE SEQUENCE [LARGE SCALE GENOMIC DNA]</scope>
</reference>
<evidence type="ECO:0000256" key="2">
    <source>
        <dbReference type="ARBA" id="ARBA00004342"/>
    </source>
</evidence>
<keyword evidence="14" id="KW-0564">Palmitate</keyword>
<keyword evidence="10" id="KW-0133">Cell shape</keyword>
<feature type="compositionally biased region" description="Basic and acidic residues" evidence="23">
    <location>
        <begin position="866"/>
        <end position="878"/>
    </location>
</feature>
<evidence type="ECO:0000259" key="24">
    <source>
        <dbReference type="Pfam" id="PF15304"/>
    </source>
</evidence>
<feature type="region of interest" description="Disordered" evidence="23">
    <location>
        <begin position="240"/>
        <end position="289"/>
    </location>
</feature>
<feature type="compositionally biased region" description="Basic and acidic residues" evidence="23">
    <location>
        <begin position="1116"/>
        <end position="1128"/>
    </location>
</feature>
<dbReference type="Pfam" id="PF15304">
    <property type="entry name" value="AKAP2_C"/>
    <property type="match status" value="2"/>
</dbReference>
<dbReference type="PANTHER" id="PTHR10498:SF6">
    <property type="entry name" value="PARALEMMIN-1"/>
    <property type="match status" value="1"/>
</dbReference>
<evidence type="ECO:0000256" key="23">
    <source>
        <dbReference type="SAM" id="MobiDB-lite"/>
    </source>
</evidence>
<dbReference type="InterPro" id="IPR004965">
    <property type="entry name" value="Paralemmin"/>
</dbReference>
<feature type="region of interest" description="Disordered" evidence="23">
    <location>
        <begin position="787"/>
        <end position="957"/>
    </location>
</feature>
<dbReference type="InterPro" id="IPR029304">
    <property type="entry name" value="AKAP2_C"/>
</dbReference>
<evidence type="ECO:0000313" key="25">
    <source>
        <dbReference type="EMBL" id="PKU38417.1"/>
    </source>
</evidence>
<keyword evidence="15" id="KW-0966">Cell projection</keyword>
<evidence type="ECO:0000256" key="21">
    <source>
        <dbReference type="ARBA" id="ARBA00040790"/>
    </source>
</evidence>
<evidence type="ECO:0000256" key="9">
    <source>
        <dbReference type="ARBA" id="ARBA00022553"/>
    </source>
</evidence>
<dbReference type="GO" id="GO:0008360">
    <property type="term" value="P:regulation of cell shape"/>
    <property type="evidence" value="ECO:0007669"/>
    <property type="project" value="UniProtKB-KW"/>
</dbReference>
<keyword evidence="26" id="KW-1185">Reference proteome</keyword>
<keyword evidence="8" id="KW-0488">Methylation</keyword>
<name>A0A2I0TX82_LIMLA</name>
<feature type="region of interest" description="Disordered" evidence="23">
    <location>
        <begin position="982"/>
        <end position="1001"/>
    </location>
</feature>
<accession>A0A2I0TX82</accession>
<keyword evidence="16" id="KW-0449">Lipoprotein</keyword>
<evidence type="ECO:0000256" key="8">
    <source>
        <dbReference type="ARBA" id="ARBA00022481"/>
    </source>
</evidence>
<feature type="compositionally biased region" description="Low complexity" evidence="23">
    <location>
        <begin position="1056"/>
        <end position="1071"/>
    </location>
</feature>
<evidence type="ECO:0000256" key="15">
    <source>
        <dbReference type="ARBA" id="ARBA00023273"/>
    </source>
</evidence>
<dbReference type="AlphaFoldDB" id="A0A2I0TX82"/>
<dbReference type="GO" id="GO:0030424">
    <property type="term" value="C:axon"/>
    <property type="evidence" value="ECO:0007669"/>
    <property type="project" value="UniProtKB-SubCell"/>
</dbReference>
<evidence type="ECO:0000256" key="11">
    <source>
        <dbReference type="ARBA" id="ARBA00023018"/>
    </source>
</evidence>
<reference evidence="26" key="2">
    <citation type="submission" date="2017-12" db="EMBL/GenBank/DDBJ databases">
        <title>Genome sequence of the Bar-tailed Godwit (Limosa lapponica baueri).</title>
        <authorList>
            <person name="Lima N.C.B."/>
            <person name="Parody-Merino A.M."/>
            <person name="Battley P.F."/>
            <person name="Fidler A.E."/>
            <person name="Prosdocimi F."/>
        </authorList>
    </citation>
    <scope>NUCLEOTIDE SEQUENCE [LARGE SCALE GENOMIC DNA]</scope>
</reference>
<feature type="compositionally biased region" description="Polar residues" evidence="23">
    <location>
        <begin position="624"/>
        <end position="636"/>
    </location>
</feature>
<dbReference type="GO" id="GO:0016327">
    <property type="term" value="C:apicolateral plasma membrane"/>
    <property type="evidence" value="ECO:0007669"/>
    <property type="project" value="UniProtKB-SubCell"/>
</dbReference>
<gene>
    <name evidence="25" type="ORF">llap_11283</name>
</gene>
<feature type="domain" description="A-kinase anchor protein 2 C-terminal" evidence="24">
    <location>
        <begin position="1119"/>
        <end position="1162"/>
    </location>
</feature>
<feature type="compositionally biased region" description="Basic and acidic residues" evidence="23">
    <location>
        <begin position="673"/>
        <end position="684"/>
    </location>
</feature>
<keyword evidence="11" id="KW-0770">Synapse</keyword>
<evidence type="ECO:0000256" key="19">
    <source>
        <dbReference type="ARBA" id="ARBA00037871"/>
    </source>
</evidence>
<dbReference type="GO" id="GO:0043197">
    <property type="term" value="C:dendritic spine"/>
    <property type="evidence" value="ECO:0007669"/>
    <property type="project" value="UniProtKB-SubCell"/>
</dbReference>
<feature type="region of interest" description="Disordered" evidence="23">
    <location>
        <begin position="1094"/>
        <end position="1128"/>
    </location>
</feature>
<feature type="compositionally biased region" description="Basic and acidic residues" evidence="23">
    <location>
        <begin position="69"/>
        <end position="96"/>
    </location>
</feature>
<sequence length="1169" mass="130380">MPRVVEASTLQQERLQAIAEKRKRQTEIENKRRQLEDDRRQLQHLKSKALRERWLLEGAPTSASEEDEAMKKQMQEDEVKTKELEETIQRLEKELETLENGSSAASTKENLAEVAAPAKEEKAESVPNAQKSPLGTVKAEKKVSSSPMKAVEGTDMMKAAMYSVEITVEKDRVTGETKVLSSTTLLPQNHCLQGVKVYEDELKVVHAVSAEDGALQNGAHPLSSSEVDELLHKADEATTLSEAPAKAGEGAGSAPGSQKPTPRREIVGLQAKPRESTAVMPAGEGTEPSREQPVTMIFMGYQNVEDEDETKKVLGLEGTIKAELVVIEDTESKPELACKDHAPPNGTALEPTAAQPTGEEKPGANATDTKEVEQETDEMDRVTRHLVFQLPQTSHRHDWSDAPHAGAMVEQRADSDDDVFGSAQRSSQRVENGYGWKVRSKSPSYFLDGGKDVWTPSPDRESKLEVVRSGSLYDLRAYRGERKPSKLYDEDEQEQYRVPPPNISPEKARELEDERREVIRSQVMRKSSTMAERWSSMDELSSINTSLGSQGDSRHKGSFTSSFAISFDKSSGRAATPVDPENIDTEQINFSAARQQFLMLEKTNPGSFVSPGQQAMSPRPESVTRVSRQEWSSPETATKGYGNASASSQSRTDKTVYQVYSMSYKTPVKEEVYAPRRADTERSYPTRKMSSLTKASSREDLDSGLGEMYNEGNAGYTSDGSTSNEVFNSLVDLREGSNGLDKETKISNETPIEREIRMAMEREENLWKERGIPRLTSSSELVEIQTKPLLSIHTSPGPGRKGKDRGRASLYVQREIEQEIKREEDLKKQGRLLGTYDRGTQQELDERRRVFEQEEAPPQKPTPTRSADERRIWIHEFVVEQPPSHSPHPAEDTRGGRSFPSFSLSTTHSQGSQPRFSASEKSQDQPLVSQHISASASKWGSKDSWGGRLPDSTLSPPGTAVLPREYFSFSFWKPKVSFVDEMGTQSPLRREDSREEQYKLRTWKPQTSAMIEEEIRSDLQREEELQELRRRRQLIDGYSVVSSDGFPQEDSRSRHSSAASGASGSYSVSESPVPTPASHQVGVLGLMSSFTPLRVVSPSQGSTETLGPDSALSSPFEERRRRVKEDGKYAGIEPVDKINTEVVESTRVVRHKSAMAQRWEAGQYVRDDD</sequence>
<evidence type="ECO:0000256" key="20">
    <source>
        <dbReference type="ARBA" id="ARBA00038823"/>
    </source>
</evidence>
<feature type="region of interest" description="Disordered" evidence="23">
    <location>
        <begin position="336"/>
        <end position="435"/>
    </location>
</feature>
<feature type="region of interest" description="Disordered" evidence="23">
    <location>
        <begin position="673"/>
        <end position="729"/>
    </location>
</feature>
<feature type="domain" description="A-kinase anchor protein 2 C-terminal" evidence="24">
    <location>
        <begin position="785"/>
        <end position="1078"/>
    </location>
</feature>
<feature type="compositionally biased region" description="Basic and acidic residues" evidence="23">
    <location>
        <begin position="358"/>
        <end position="383"/>
    </location>
</feature>
<dbReference type="EMBL" id="KZ506750">
    <property type="protein sequence ID" value="PKU38417.1"/>
    <property type="molecule type" value="Genomic_DNA"/>
</dbReference>
<evidence type="ECO:0000256" key="5">
    <source>
        <dbReference type="ARBA" id="ARBA00004552"/>
    </source>
</evidence>
<proteinExistence type="inferred from homology"/>
<keyword evidence="9" id="KW-0597">Phosphoprotein</keyword>
<evidence type="ECO:0000256" key="18">
    <source>
        <dbReference type="ARBA" id="ARBA00037796"/>
    </source>
</evidence>
<evidence type="ECO:0000256" key="17">
    <source>
        <dbReference type="ARBA" id="ARBA00023289"/>
    </source>
</evidence>
<evidence type="ECO:0000256" key="7">
    <source>
        <dbReference type="ARBA" id="ARBA00022475"/>
    </source>
</evidence>
<comment type="subunit">
    <text evidence="20">Interacts with dopamine receptor DRD3.</text>
</comment>
<feature type="region of interest" description="Disordered" evidence="23">
    <location>
        <begin position="56"/>
        <end position="150"/>
    </location>
</feature>
<evidence type="ECO:0000313" key="26">
    <source>
        <dbReference type="Proteomes" id="UP000233556"/>
    </source>
</evidence>
<evidence type="ECO:0000256" key="13">
    <source>
        <dbReference type="ARBA" id="ARBA00023136"/>
    </source>
</evidence>
<evidence type="ECO:0000256" key="3">
    <source>
        <dbReference type="ARBA" id="ARBA00004489"/>
    </source>
</evidence>
<comment type="subcellular location">
    <subcellularLocation>
        <location evidence="18">Apicolateral cell membrane</location>
        <topology evidence="18">Lipid-anchor</topology>
    </subcellularLocation>
    <subcellularLocation>
        <location evidence="19">Basolateral cell membrane</location>
        <topology evidence="19">Lipid-anchor</topology>
    </subcellularLocation>
    <subcellularLocation>
        <location evidence="2">Cell membrane</location>
        <topology evidence="2">Lipid-anchor</topology>
        <orientation evidence="2">Cytoplasmic side</orientation>
    </subcellularLocation>
    <subcellularLocation>
        <location evidence="3">Cell projection</location>
        <location evidence="3">Axon</location>
    </subcellularLocation>
    <subcellularLocation>
        <location evidence="1">Cell projection</location>
        <location evidence="1">Dendrite</location>
    </subcellularLocation>
    <subcellularLocation>
        <location evidence="5">Cell projection</location>
        <location evidence="5">Dendritic spine</location>
    </subcellularLocation>
    <subcellularLocation>
        <location evidence="4">Cell projection</location>
        <location evidence="4">Filopodium membrane</location>
        <topology evidence="4">Lipid-anchor</topology>
    </subcellularLocation>
</comment>
<evidence type="ECO:0000256" key="6">
    <source>
        <dbReference type="ARBA" id="ARBA00005756"/>
    </source>
</evidence>